<dbReference type="AlphaFoldDB" id="A0A1W4WLB0"/>
<protein>
    <submittedName>
        <fullName evidence="7">Periodic tryptophan protein 1 homolog</fullName>
    </submittedName>
</protein>
<dbReference type="PANTHER" id="PTHR14091">
    <property type="entry name" value="PERIODIC TRYPTOPHAN PROTEIN 1"/>
    <property type="match status" value="1"/>
</dbReference>
<evidence type="ECO:0000313" key="7">
    <source>
        <dbReference type="RefSeq" id="XP_018320830.1"/>
    </source>
</evidence>
<dbReference type="GO" id="GO:0006364">
    <property type="term" value="P:rRNA processing"/>
    <property type="evidence" value="ECO:0007669"/>
    <property type="project" value="InterPro"/>
</dbReference>
<evidence type="ECO:0000256" key="3">
    <source>
        <dbReference type="ARBA" id="ARBA00022737"/>
    </source>
</evidence>
<name>A0A1W4WLB0_AGRPL</name>
<dbReference type="InterPro" id="IPR020472">
    <property type="entry name" value="WD40_PAC1"/>
</dbReference>
<organism evidence="6 7">
    <name type="scientific">Agrilus planipennis</name>
    <name type="common">Emerald ash borer</name>
    <name type="synonym">Agrilus marcopoli</name>
    <dbReference type="NCBI Taxonomy" id="224129"/>
    <lineage>
        <taxon>Eukaryota</taxon>
        <taxon>Metazoa</taxon>
        <taxon>Ecdysozoa</taxon>
        <taxon>Arthropoda</taxon>
        <taxon>Hexapoda</taxon>
        <taxon>Insecta</taxon>
        <taxon>Pterygota</taxon>
        <taxon>Neoptera</taxon>
        <taxon>Endopterygota</taxon>
        <taxon>Coleoptera</taxon>
        <taxon>Polyphaga</taxon>
        <taxon>Elateriformia</taxon>
        <taxon>Buprestoidea</taxon>
        <taxon>Buprestidae</taxon>
        <taxon>Agrilinae</taxon>
        <taxon>Agrilus</taxon>
    </lineage>
</organism>
<evidence type="ECO:0000256" key="4">
    <source>
        <dbReference type="PROSITE-ProRule" id="PRU00221"/>
    </source>
</evidence>
<feature type="repeat" description="WD" evidence="4">
    <location>
        <begin position="341"/>
        <end position="383"/>
    </location>
</feature>
<dbReference type="GO" id="GO:0005634">
    <property type="term" value="C:nucleus"/>
    <property type="evidence" value="ECO:0007669"/>
    <property type="project" value="TreeGrafter"/>
</dbReference>
<dbReference type="FunCoup" id="A0A1W4WLB0">
    <property type="interactions" value="2250"/>
</dbReference>
<feature type="compositionally biased region" description="Basic and acidic residues" evidence="5">
    <location>
        <begin position="46"/>
        <end position="56"/>
    </location>
</feature>
<dbReference type="Pfam" id="PF00400">
    <property type="entry name" value="WD40"/>
    <property type="match status" value="3"/>
</dbReference>
<dbReference type="RefSeq" id="XP_018320830.1">
    <property type="nucleotide sequence ID" value="XM_018465328.2"/>
</dbReference>
<keyword evidence="1" id="KW-0597">Phosphoprotein</keyword>
<sequence>MEIENKPNVNFVSCVKWVKKGIAKFNPDKVQLTKVELARMIQETRRNLRVSEKPEEGNEGQPSTNPSDEFGLQNYDNDEDEDEENPLGLNSLAEVPEADENYSDTDESEKEDDFIKPKDSLILVGHVEGDASILEVYVYNEEEESLYVHHDILLPSFPLCLEWLDKETGHPPGSYCAVGTMGPIIQVWDLDVVNCLEPAYKLGRKGSRKRGTTTVGHKDAVLDLSWNKNYDHILASGSADKTIHLWDLDVGEPATTLNAFSDKVQCLEWHRLEAQTLLAGSADQTVKIFDCRNPETNQSWQVDGEVERVCWNPLQPFSFFASTSVGKVQYFDCRKGQIWSIEAHEKEVTGLTISAQCPGLLITASADGSLKVWDMNEESEPVMAVNKEFDLGVVHCVELCPDLPFVIAAGGDNKSKNFLVYDLRNVDPVRHRFESRNLIQLVPEESVMDTDTLEQTTN</sequence>
<feature type="compositionally biased region" description="Acidic residues" evidence="5">
    <location>
        <begin position="96"/>
        <end position="112"/>
    </location>
</feature>
<dbReference type="SMART" id="SM00320">
    <property type="entry name" value="WD40"/>
    <property type="match status" value="5"/>
</dbReference>
<dbReference type="KEGG" id="apln:108733960"/>
<keyword evidence="2 4" id="KW-0853">WD repeat</keyword>
<keyword evidence="6" id="KW-1185">Reference proteome</keyword>
<feature type="compositionally biased region" description="Acidic residues" evidence="5">
    <location>
        <begin position="76"/>
        <end position="85"/>
    </location>
</feature>
<dbReference type="PRINTS" id="PR00320">
    <property type="entry name" value="GPROTEINBRPT"/>
</dbReference>
<evidence type="ECO:0000256" key="2">
    <source>
        <dbReference type="ARBA" id="ARBA00022574"/>
    </source>
</evidence>
<dbReference type="InParanoid" id="A0A1W4WLB0"/>
<dbReference type="CTD" id="36150"/>
<proteinExistence type="predicted"/>
<dbReference type="PROSITE" id="PS00678">
    <property type="entry name" value="WD_REPEATS_1"/>
    <property type="match status" value="2"/>
</dbReference>
<dbReference type="OrthoDB" id="270624at2759"/>
<dbReference type="GeneID" id="108733960"/>
<dbReference type="STRING" id="224129.A0A1W4WLB0"/>
<dbReference type="PANTHER" id="PTHR14091:SF0">
    <property type="entry name" value="PERIODIC TRYPTOPHAN PROTEIN 1 HOMOLOG"/>
    <property type="match status" value="1"/>
</dbReference>
<dbReference type="PROSITE" id="PS50294">
    <property type="entry name" value="WD_REPEATS_REGION"/>
    <property type="match status" value="2"/>
</dbReference>
<feature type="repeat" description="WD" evidence="4">
    <location>
        <begin position="214"/>
        <end position="256"/>
    </location>
</feature>
<gene>
    <name evidence="7" type="primary">LOC108733960</name>
</gene>
<dbReference type="InterPro" id="IPR036322">
    <property type="entry name" value="WD40_repeat_dom_sf"/>
</dbReference>
<evidence type="ECO:0000256" key="1">
    <source>
        <dbReference type="ARBA" id="ARBA00022553"/>
    </source>
</evidence>
<feature type="region of interest" description="Disordered" evidence="5">
    <location>
        <begin position="46"/>
        <end position="114"/>
    </location>
</feature>
<dbReference type="Gene3D" id="2.130.10.10">
    <property type="entry name" value="YVTN repeat-like/Quinoprotein amine dehydrogenase"/>
    <property type="match status" value="2"/>
</dbReference>
<keyword evidence="3" id="KW-0677">Repeat</keyword>
<dbReference type="InterPro" id="IPR015943">
    <property type="entry name" value="WD40/YVTN_repeat-like_dom_sf"/>
</dbReference>
<dbReference type="SUPFAM" id="SSF50978">
    <property type="entry name" value="WD40 repeat-like"/>
    <property type="match status" value="1"/>
</dbReference>
<accession>A0A1W4WLB0</accession>
<dbReference type="InterPro" id="IPR001680">
    <property type="entry name" value="WD40_rpt"/>
</dbReference>
<evidence type="ECO:0000256" key="5">
    <source>
        <dbReference type="SAM" id="MobiDB-lite"/>
    </source>
</evidence>
<evidence type="ECO:0000313" key="6">
    <source>
        <dbReference type="Proteomes" id="UP000192223"/>
    </source>
</evidence>
<dbReference type="PROSITE" id="PS50082">
    <property type="entry name" value="WD_REPEATS_2"/>
    <property type="match status" value="2"/>
</dbReference>
<dbReference type="Proteomes" id="UP000192223">
    <property type="component" value="Unplaced"/>
</dbReference>
<dbReference type="InterPro" id="IPR019775">
    <property type="entry name" value="WD40_repeat_CS"/>
</dbReference>
<dbReference type="InterPro" id="IPR044285">
    <property type="entry name" value="PWP1"/>
</dbReference>
<reference evidence="7" key="1">
    <citation type="submission" date="2025-08" db="UniProtKB">
        <authorList>
            <consortium name="RefSeq"/>
        </authorList>
    </citation>
    <scope>IDENTIFICATION</scope>
    <source>
        <tissue evidence="7">Entire body</tissue>
    </source>
</reference>